<dbReference type="GO" id="GO:0046982">
    <property type="term" value="F:protein heterodimerization activity"/>
    <property type="evidence" value="ECO:0007669"/>
    <property type="project" value="InterPro"/>
</dbReference>
<dbReference type="AlphaFoldDB" id="A0AAD5KDX0"/>
<evidence type="ECO:0000256" key="1">
    <source>
        <dbReference type="SAM" id="MobiDB-lite"/>
    </source>
</evidence>
<reference evidence="2" key="1">
    <citation type="submission" date="2022-05" db="EMBL/GenBank/DDBJ databases">
        <title>A multi-omics perspective on studying reproductive biology in Daphnia sinensis.</title>
        <authorList>
            <person name="Jia J."/>
        </authorList>
    </citation>
    <scope>NUCLEOTIDE SEQUENCE</scope>
    <source>
        <strain evidence="2">WSL</strain>
    </source>
</reference>
<evidence type="ECO:0000313" key="2">
    <source>
        <dbReference type="EMBL" id="KAI9549619.1"/>
    </source>
</evidence>
<gene>
    <name evidence="2" type="ORF">GHT06_003805</name>
</gene>
<accession>A0AAD5KDX0</accession>
<protein>
    <submittedName>
        <fullName evidence="2">Uncharacterized protein</fullName>
    </submittedName>
</protein>
<proteinExistence type="predicted"/>
<keyword evidence="3" id="KW-1185">Reference proteome</keyword>
<dbReference type="InterPro" id="IPR009072">
    <property type="entry name" value="Histone-fold"/>
</dbReference>
<organism evidence="2 3">
    <name type="scientific">Daphnia sinensis</name>
    <dbReference type="NCBI Taxonomy" id="1820382"/>
    <lineage>
        <taxon>Eukaryota</taxon>
        <taxon>Metazoa</taxon>
        <taxon>Ecdysozoa</taxon>
        <taxon>Arthropoda</taxon>
        <taxon>Crustacea</taxon>
        <taxon>Branchiopoda</taxon>
        <taxon>Diplostraca</taxon>
        <taxon>Cladocera</taxon>
        <taxon>Anomopoda</taxon>
        <taxon>Daphniidae</taxon>
        <taxon>Daphnia</taxon>
        <taxon>Daphnia similis group</taxon>
    </lineage>
</organism>
<comment type="caution">
    <text evidence="2">The sequence shown here is derived from an EMBL/GenBank/DDBJ whole genome shotgun (WGS) entry which is preliminary data.</text>
</comment>
<dbReference type="Proteomes" id="UP000820818">
    <property type="component" value="Unassembled WGS sequence"/>
</dbReference>
<feature type="region of interest" description="Disordered" evidence="1">
    <location>
        <begin position="1"/>
        <end position="20"/>
    </location>
</feature>
<dbReference type="EMBL" id="WJBH02000290">
    <property type="protein sequence ID" value="KAI9549619.1"/>
    <property type="molecule type" value="Genomic_DNA"/>
</dbReference>
<name>A0AAD5KDX0_9CRUS</name>
<evidence type="ECO:0000313" key="3">
    <source>
        <dbReference type="Proteomes" id="UP000820818"/>
    </source>
</evidence>
<sequence length="368" mass="41078">MASPRTLGQDRASSRSTDKALPSAVELGDLRALGRKALVYFASVTASVLAGKGNSLNASKLLVGTNEAARSVWSKRCENSSSWPGLHHGSDRRGSSWLSCRAPIAAHSSIGESHWSFIAPPKKICHPTMDPHHSDYYPEDAFPLHIMPYLPETEWYYPISEHCQRAPRDKTFHAYTYRVLKSISNITINKHGLVLIDRYLHALQNKLCRCIAHMLKRCQARHSKSTPSFHGGARRVRGASSVWHTPGHEAYHRAVLQAQHTQQVHAYQKMRTCISAIAVQDTAQQPTPSHAVANQRLQQHCMNASIMQTFTKHILTEAIEVCTSSKKRRILVDHIKAAVEAPGLRVLCTQLAEDVVFSPTVYDQSEEE</sequence>
<dbReference type="SUPFAM" id="SSF47113">
    <property type="entry name" value="Histone-fold"/>
    <property type="match status" value="1"/>
</dbReference>